<feature type="compositionally biased region" description="Basic residues" evidence="3">
    <location>
        <begin position="803"/>
        <end position="817"/>
    </location>
</feature>
<dbReference type="PROSITE" id="PS51786">
    <property type="entry name" value="LON_PROTEOLYTIC"/>
    <property type="match status" value="1"/>
</dbReference>
<dbReference type="Proteomes" id="UP000002420">
    <property type="component" value="Chromosome"/>
</dbReference>
<dbReference type="InterPro" id="IPR046843">
    <property type="entry name" value="LonB_AAA-LID"/>
</dbReference>
<organism evidence="5 6">
    <name type="scientific">Trichlorobacter lovleyi (strain ATCC BAA-1151 / DSM 17278 / SZ)</name>
    <name type="common">Geobacter lovleyi</name>
    <dbReference type="NCBI Taxonomy" id="398767"/>
    <lineage>
        <taxon>Bacteria</taxon>
        <taxon>Pseudomonadati</taxon>
        <taxon>Thermodesulfobacteriota</taxon>
        <taxon>Desulfuromonadia</taxon>
        <taxon>Geobacterales</taxon>
        <taxon>Geobacteraceae</taxon>
        <taxon>Trichlorobacter</taxon>
    </lineage>
</organism>
<proteinExistence type="inferred from homology"/>
<evidence type="ECO:0000256" key="3">
    <source>
        <dbReference type="SAM" id="MobiDB-lite"/>
    </source>
</evidence>
<dbReference type="Gene3D" id="3.40.50.300">
    <property type="entry name" value="P-loop containing nucleotide triphosphate hydrolases"/>
    <property type="match status" value="2"/>
</dbReference>
<dbReference type="EC" id="3.4.21.53" evidence="2"/>
<dbReference type="OrthoDB" id="9758568at2"/>
<feature type="region of interest" description="Disordered" evidence="3">
    <location>
        <begin position="791"/>
        <end position="825"/>
    </location>
</feature>
<dbReference type="Pfam" id="PF20437">
    <property type="entry name" value="LonC_helical"/>
    <property type="match status" value="1"/>
</dbReference>
<dbReference type="SUPFAM" id="SSF54211">
    <property type="entry name" value="Ribosomal protein S5 domain 2-like"/>
    <property type="match status" value="1"/>
</dbReference>
<dbReference type="InterPro" id="IPR008269">
    <property type="entry name" value="Lon_proteolytic"/>
</dbReference>
<dbReference type="InterPro" id="IPR014721">
    <property type="entry name" value="Ribsml_uS5_D2-typ_fold_subgr"/>
</dbReference>
<dbReference type="GO" id="GO:0005524">
    <property type="term" value="F:ATP binding"/>
    <property type="evidence" value="ECO:0007669"/>
    <property type="project" value="InterPro"/>
</dbReference>
<feature type="compositionally biased region" description="Basic and acidic residues" evidence="3">
    <location>
        <begin position="792"/>
        <end position="801"/>
    </location>
</feature>
<accession>B3E944</accession>
<dbReference type="Gene3D" id="3.30.230.10">
    <property type="match status" value="1"/>
</dbReference>
<comment type="similarity">
    <text evidence="2">Belongs to the peptidase S16 family.</text>
</comment>
<dbReference type="SUPFAM" id="SSF52540">
    <property type="entry name" value="P-loop containing nucleoside triphosphate hydrolases"/>
    <property type="match status" value="1"/>
</dbReference>
<dbReference type="GO" id="GO:0006508">
    <property type="term" value="P:proteolysis"/>
    <property type="evidence" value="ECO:0007669"/>
    <property type="project" value="UniProtKB-KW"/>
</dbReference>
<evidence type="ECO:0000256" key="1">
    <source>
        <dbReference type="ARBA" id="ARBA00022670"/>
    </source>
</evidence>
<dbReference type="EMBL" id="CP001089">
    <property type="protein sequence ID" value="ACD96757.1"/>
    <property type="molecule type" value="Genomic_DNA"/>
</dbReference>
<dbReference type="RefSeq" id="WP_012471082.1">
    <property type="nucleotide sequence ID" value="NC_010814.1"/>
</dbReference>
<keyword evidence="1 2" id="KW-0645">Protease</keyword>
<dbReference type="PANTHER" id="PTHR10046">
    <property type="entry name" value="ATP DEPENDENT LON PROTEASE FAMILY MEMBER"/>
    <property type="match status" value="1"/>
</dbReference>
<sequence>MPVQDECRLPVEKLRWTCDPEQFDFTTTADLPDLVDAVGQERALRSIEFGLGVRETGFNLYISGQTGTGRTSTIRNLLRQRAKSEPTPDDWVYVYNFKDADNPISLSLPAGRGSELAADMKELVEAFKNDIPKALESKEYESRRTEILEQYQAQSNELFETLETESEQHGFVLQRTVSGLVIVPQKDDHNFTQEEYDALTDEERTKLEEQGKLLTERLNDVLRQVRENEKATKDALALADRELGLSCLGHRLDPLREKYVDLEKVLAYLETVQEDILKNLEDFKPQPTQPQIPGLKIPRQEPSFERYEVNLLVDNKETEGAPIVFESNPTYNNLFGRIEHVMQYGGVAVTDFTMIKAGALHRANGGYLVIDAREVLINPFVWDSLKRCIRTAEIRIEDVLEQYRFMTMVSLKPEPVPLSAKIVLVGTPWIYYLLYYQDPDYRKFFKVKAEFDSSVSRTAVVMQEYALFVATLCRDKKLLHFDRAGVACLLEYTARMVDDQQKLSSRFMEIADFVREASFWAERDGHEVITCGDVRRAAEEQLYRVNRIEERMQELFEDGTIMVDTVGAVVGQINGLSVISLGDHTFGRPSRITARTWLGQAGMVNVEREVKLSGPIHDKGVLILTGYLGGLFARSHPLSLSASICFEQNYDGVEGDSASSTELYALLSALSGVPIKQGIAVTGSVNQRGQIQPIGGVNHKIEGFYAVCKAKGLTGDQGVLIPKTNERHLMLKEEVVEAIAAGRFHLWSIETIEQGIEILTGVQAGVAGKNGSFPKDTVFYQVAQTLKKMHARMRDEDDGKGKTAAHKKKTAATRKKKSVEADREA</sequence>
<keyword evidence="2" id="KW-0720">Serine protease</keyword>
<dbReference type="eggNOG" id="COG1067">
    <property type="taxonomic scope" value="Bacteria"/>
</dbReference>
<dbReference type="PRINTS" id="PR00830">
    <property type="entry name" value="ENDOLAPTASE"/>
</dbReference>
<dbReference type="STRING" id="398767.Glov_3051"/>
<feature type="domain" description="Lon proteolytic" evidence="4">
    <location>
        <begin position="567"/>
        <end position="762"/>
    </location>
</feature>
<dbReference type="InterPro" id="IPR046844">
    <property type="entry name" value="Lon-like_helical"/>
</dbReference>
<dbReference type="InterPro" id="IPR027065">
    <property type="entry name" value="Lon_Prtase"/>
</dbReference>
<dbReference type="Pfam" id="PF20436">
    <property type="entry name" value="LonB_AAA-LID"/>
    <property type="match status" value="1"/>
</dbReference>
<protein>
    <recommendedName>
        <fullName evidence="2">endopeptidase La</fullName>
        <ecNumber evidence="2">3.4.21.53</ecNumber>
    </recommendedName>
</protein>
<keyword evidence="6" id="KW-1185">Reference proteome</keyword>
<reference evidence="5 6" key="1">
    <citation type="submission" date="2008-05" db="EMBL/GenBank/DDBJ databases">
        <title>Complete sequence of chromosome of Geobacter lovleyi SZ.</title>
        <authorList>
            <consortium name="US DOE Joint Genome Institute"/>
            <person name="Lucas S."/>
            <person name="Copeland A."/>
            <person name="Lapidus A."/>
            <person name="Glavina del Rio T."/>
            <person name="Dalin E."/>
            <person name="Tice H."/>
            <person name="Bruce D."/>
            <person name="Goodwin L."/>
            <person name="Pitluck S."/>
            <person name="Chertkov O."/>
            <person name="Meincke L."/>
            <person name="Brettin T."/>
            <person name="Detter J.C."/>
            <person name="Han C."/>
            <person name="Tapia R."/>
            <person name="Kuske C.R."/>
            <person name="Schmutz J."/>
            <person name="Larimer F."/>
            <person name="Land M."/>
            <person name="Hauser L."/>
            <person name="Kyrpides N."/>
            <person name="Mikhailova N."/>
            <person name="Sung Y."/>
            <person name="Fletcher K.E."/>
            <person name="Ritalahti K.M."/>
            <person name="Loeffler F.E."/>
            <person name="Richardson P."/>
        </authorList>
    </citation>
    <scope>NUCLEOTIDE SEQUENCE [LARGE SCALE GENOMIC DNA]</scope>
    <source>
        <strain evidence="6">ATCC BAA-1151 / DSM 17278 / SZ</strain>
    </source>
</reference>
<evidence type="ECO:0000313" key="6">
    <source>
        <dbReference type="Proteomes" id="UP000002420"/>
    </source>
</evidence>
<keyword evidence="2" id="KW-0378">Hydrolase</keyword>
<dbReference type="Pfam" id="PF13654">
    <property type="entry name" value="AAA_32"/>
    <property type="match status" value="1"/>
</dbReference>
<feature type="active site" evidence="2">
    <location>
        <position position="700"/>
    </location>
</feature>
<name>B3E944_TRIL1</name>
<dbReference type="GO" id="GO:0030163">
    <property type="term" value="P:protein catabolic process"/>
    <property type="evidence" value="ECO:0007669"/>
    <property type="project" value="InterPro"/>
</dbReference>
<dbReference type="AlphaFoldDB" id="B3E944"/>
<dbReference type="HOGENOM" id="CLU_014785_0_1_7"/>
<dbReference type="KEGG" id="glo:Glov_3051"/>
<feature type="active site" evidence="2">
    <location>
        <position position="657"/>
    </location>
</feature>
<gene>
    <name evidence="5" type="ordered locus">Glov_3051</name>
</gene>
<dbReference type="GO" id="GO:0004176">
    <property type="term" value="F:ATP-dependent peptidase activity"/>
    <property type="evidence" value="ECO:0007669"/>
    <property type="project" value="UniProtKB-UniRule"/>
</dbReference>
<dbReference type="InterPro" id="IPR020568">
    <property type="entry name" value="Ribosomal_Su5_D2-typ_SF"/>
</dbReference>
<evidence type="ECO:0000256" key="2">
    <source>
        <dbReference type="PROSITE-ProRule" id="PRU01122"/>
    </source>
</evidence>
<dbReference type="InterPro" id="IPR041699">
    <property type="entry name" value="AAA_32"/>
</dbReference>
<comment type="catalytic activity">
    <reaction evidence="2">
        <text>Hydrolysis of proteins in presence of ATP.</text>
        <dbReference type="EC" id="3.4.21.53"/>
    </reaction>
</comment>
<dbReference type="Gene3D" id="1.10.8.60">
    <property type="match status" value="1"/>
</dbReference>
<evidence type="ECO:0000259" key="4">
    <source>
        <dbReference type="PROSITE" id="PS51786"/>
    </source>
</evidence>
<dbReference type="Pfam" id="PF05362">
    <property type="entry name" value="Lon_C"/>
    <property type="match status" value="1"/>
</dbReference>
<dbReference type="InterPro" id="IPR027417">
    <property type="entry name" value="P-loop_NTPase"/>
</dbReference>
<dbReference type="GO" id="GO:0004252">
    <property type="term" value="F:serine-type endopeptidase activity"/>
    <property type="evidence" value="ECO:0007669"/>
    <property type="project" value="UniProtKB-UniRule"/>
</dbReference>
<evidence type="ECO:0000313" key="5">
    <source>
        <dbReference type="EMBL" id="ACD96757.1"/>
    </source>
</evidence>